<dbReference type="GO" id="GO:0004845">
    <property type="term" value="F:uracil phosphoribosyltransferase activity"/>
    <property type="evidence" value="ECO:0007669"/>
    <property type="project" value="UniProtKB-EC"/>
</dbReference>
<evidence type="ECO:0000313" key="2">
    <source>
        <dbReference type="EMBL" id="HDI82501.1"/>
    </source>
</evidence>
<evidence type="ECO:0000259" key="1">
    <source>
        <dbReference type="Pfam" id="PF14681"/>
    </source>
</evidence>
<dbReference type="InterPro" id="IPR000836">
    <property type="entry name" value="PRTase_dom"/>
</dbReference>
<keyword evidence="2" id="KW-0328">Glycosyltransferase</keyword>
<dbReference type="InterPro" id="IPR029057">
    <property type="entry name" value="PRTase-like"/>
</dbReference>
<dbReference type="NCBIfam" id="NF001097">
    <property type="entry name" value="PRK00129.1"/>
    <property type="match status" value="1"/>
</dbReference>
<feature type="domain" description="Phosphoribosyltransferase" evidence="1">
    <location>
        <begin position="5"/>
        <end position="219"/>
    </location>
</feature>
<proteinExistence type="predicted"/>
<gene>
    <name evidence="2" type="ORF">ENF18_01760</name>
</gene>
<accession>A0A7C0ZDQ8</accession>
<name>A0A7C0ZDQ8_UNCW3</name>
<dbReference type="Gene3D" id="3.40.50.2020">
    <property type="match status" value="1"/>
</dbReference>
<dbReference type="AlphaFoldDB" id="A0A7C0ZDQ8"/>
<dbReference type="Proteomes" id="UP000885847">
    <property type="component" value="Unassembled WGS sequence"/>
</dbReference>
<reference evidence="2" key="1">
    <citation type="journal article" date="2020" name="mSystems">
        <title>Genome- and Community-Level Interaction Insights into Carbon Utilization and Element Cycling Functions of Hydrothermarchaeota in Hydrothermal Sediment.</title>
        <authorList>
            <person name="Zhou Z."/>
            <person name="Liu Y."/>
            <person name="Xu W."/>
            <person name="Pan J."/>
            <person name="Luo Z.H."/>
            <person name="Li M."/>
        </authorList>
    </citation>
    <scope>NUCLEOTIDE SEQUENCE [LARGE SCALE GENOMIC DNA]</scope>
    <source>
        <strain evidence="2">HyVt-102</strain>
    </source>
</reference>
<dbReference type="EC" id="2.4.2.9" evidence="2"/>
<protein>
    <submittedName>
        <fullName evidence="2">Uracil phosphoribosyltransferase</fullName>
        <ecNumber evidence="2">2.4.2.9</ecNumber>
    </submittedName>
</protein>
<dbReference type="EMBL" id="DQWE01000076">
    <property type="protein sequence ID" value="HDI82501.1"/>
    <property type="molecule type" value="Genomic_DNA"/>
</dbReference>
<comment type="caution">
    <text evidence="2">The sequence shown here is derived from an EMBL/GenBank/DDBJ whole genome shotgun (WGS) entry which is preliminary data.</text>
</comment>
<organism evidence="2">
    <name type="scientific">candidate division WOR-3 bacterium</name>
    <dbReference type="NCBI Taxonomy" id="2052148"/>
    <lineage>
        <taxon>Bacteria</taxon>
        <taxon>Bacteria division WOR-3</taxon>
    </lineage>
</organism>
<dbReference type="CDD" id="cd06223">
    <property type="entry name" value="PRTases_typeI"/>
    <property type="match status" value="1"/>
</dbReference>
<dbReference type="SUPFAM" id="SSF53271">
    <property type="entry name" value="PRTase-like"/>
    <property type="match status" value="1"/>
</dbReference>
<dbReference type="Pfam" id="PF14681">
    <property type="entry name" value="UPRTase"/>
    <property type="match status" value="1"/>
</dbReference>
<sequence length="221" mass="24786">MVIIPENNLIKIILGHLRNKETPSPDFREFLRLSGMLTTYEILGREFQMNMEQIETPLKKTSVKIFTGEILQVIIMRAGLPFADGGSVLLDKLSFKRTIGIVDARRVEENAHGLDFPIEITSFKVPSPDGKYVIIYDPMLATGATLISVIERLKRMGNPRKIIVNSVISAPYGIKKIEERFPEVIIYTMAMDEEGEFSGLNDKGYIVPGLGDCGDRAFGEY</sequence>
<keyword evidence="2" id="KW-0808">Transferase</keyword>